<dbReference type="GO" id="GO:0003677">
    <property type="term" value="F:DNA binding"/>
    <property type="evidence" value="ECO:0007669"/>
    <property type="project" value="UniProtKB-KW"/>
</dbReference>
<keyword evidence="6" id="KW-0539">Nucleus</keyword>
<organism evidence="9 10">
    <name type="scientific">Sporothrix schenckii 1099-18</name>
    <dbReference type="NCBI Taxonomy" id="1397361"/>
    <lineage>
        <taxon>Eukaryota</taxon>
        <taxon>Fungi</taxon>
        <taxon>Dikarya</taxon>
        <taxon>Ascomycota</taxon>
        <taxon>Pezizomycotina</taxon>
        <taxon>Sordariomycetes</taxon>
        <taxon>Sordariomycetidae</taxon>
        <taxon>Ophiostomatales</taxon>
        <taxon>Ophiostomataceae</taxon>
        <taxon>Sporothrix</taxon>
    </lineage>
</organism>
<evidence type="ECO:0000313" key="10">
    <source>
        <dbReference type="Proteomes" id="UP000033710"/>
    </source>
</evidence>
<proteinExistence type="predicted"/>
<evidence type="ECO:0000256" key="7">
    <source>
        <dbReference type="SAM" id="MobiDB-lite"/>
    </source>
</evidence>
<protein>
    <recommendedName>
        <fullName evidence="8">Zn(2)-C6 fungal-type domain-containing protein</fullName>
    </recommendedName>
</protein>
<dbReference type="Pfam" id="PF11951">
    <property type="entry name" value="Fungal_trans_2"/>
    <property type="match status" value="1"/>
</dbReference>
<name>A0A0F2LZ77_SPOSC</name>
<dbReference type="GO" id="GO:0005634">
    <property type="term" value="C:nucleus"/>
    <property type="evidence" value="ECO:0007669"/>
    <property type="project" value="UniProtKB-SubCell"/>
</dbReference>
<dbReference type="InterPro" id="IPR021858">
    <property type="entry name" value="Fun_TF"/>
</dbReference>
<dbReference type="InterPro" id="IPR001138">
    <property type="entry name" value="Zn2Cys6_DnaBD"/>
</dbReference>
<reference evidence="9 10" key="2">
    <citation type="journal article" date="2015" name="Eukaryot. Cell">
        <title>Asexual propagation of a virulent clone complex in a human and feline outbreak of sporotrichosis.</title>
        <authorList>
            <person name="Teixeira Mde M."/>
            <person name="Rodrigues A.M."/>
            <person name="Tsui C.K."/>
            <person name="de Almeida L.G."/>
            <person name="Van Diepeningen A.D."/>
            <person name="van den Ende B.G."/>
            <person name="Fernandes G.F."/>
            <person name="Kano R."/>
            <person name="Hamelin R.C."/>
            <person name="Lopes-Bezerra L.M."/>
            <person name="Vasconcelos A.T."/>
            <person name="de Hoog S."/>
            <person name="de Camargo Z.P."/>
            <person name="Felipe M.S."/>
        </authorList>
    </citation>
    <scope>NUCLEOTIDE SEQUENCE [LARGE SCALE GENOMIC DNA]</scope>
    <source>
        <strain evidence="9 10">1099-18</strain>
    </source>
</reference>
<feature type="region of interest" description="Disordered" evidence="7">
    <location>
        <begin position="110"/>
        <end position="140"/>
    </location>
</feature>
<dbReference type="CDD" id="cd00067">
    <property type="entry name" value="GAL4"/>
    <property type="match status" value="1"/>
</dbReference>
<accession>A0A0F2LZ77</accession>
<keyword evidence="3" id="KW-0805">Transcription regulation</keyword>
<dbReference type="RefSeq" id="XP_016584810.1">
    <property type="nucleotide sequence ID" value="XM_016730038.1"/>
</dbReference>
<dbReference type="KEGG" id="ssck:SPSK_03197"/>
<dbReference type="PANTHER" id="PTHR37534:SF20">
    <property type="entry name" value="PRO1A C6 ZINK-FINGER PROTEIN"/>
    <property type="match status" value="1"/>
</dbReference>
<evidence type="ECO:0000256" key="5">
    <source>
        <dbReference type="ARBA" id="ARBA00023163"/>
    </source>
</evidence>
<reference evidence="9 10" key="1">
    <citation type="journal article" date="2014" name="BMC Genomics">
        <title>Comparative genomics of the major fungal agents of human and animal Sporotrichosis: Sporothrix schenckii and Sporothrix brasiliensis.</title>
        <authorList>
            <person name="Teixeira M.M."/>
            <person name="de Almeida L.G."/>
            <person name="Kubitschek-Barreira P."/>
            <person name="Alves F.L."/>
            <person name="Kioshima E.S."/>
            <person name="Abadio A.K."/>
            <person name="Fernandes L."/>
            <person name="Derengowski L.S."/>
            <person name="Ferreira K.S."/>
            <person name="Souza R.C."/>
            <person name="Ruiz J.C."/>
            <person name="de Andrade N.C."/>
            <person name="Paes H.C."/>
            <person name="Nicola A.M."/>
            <person name="Albuquerque P."/>
            <person name="Gerber A.L."/>
            <person name="Martins V.P."/>
            <person name="Peconick L.D."/>
            <person name="Neto A.V."/>
            <person name="Chaucanez C.B."/>
            <person name="Silva P.A."/>
            <person name="Cunha O.L."/>
            <person name="de Oliveira F.F."/>
            <person name="dos Santos T.C."/>
            <person name="Barros A.L."/>
            <person name="Soares M.A."/>
            <person name="de Oliveira L.M."/>
            <person name="Marini M.M."/>
            <person name="Villalobos-Duno H."/>
            <person name="Cunha M.M."/>
            <person name="de Hoog S."/>
            <person name="da Silveira J.F."/>
            <person name="Henrissat B."/>
            <person name="Nino-Vega G.A."/>
            <person name="Cisalpino P.S."/>
            <person name="Mora-Montes H.M."/>
            <person name="Almeida S.R."/>
            <person name="Stajich J.E."/>
            <person name="Lopes-Bezerra L.M."/>
            <person name="Vasconcelos A.T."/>
            <person name="Felipe M.S."/>
        </authorList>
    </citation>
    <scope>NUCLEOTIDE SEQUENCE [LARGE SCALE GENOMIC DNA]</scope>
    <source>
        <strain evidence="9 10">1099-18</strain>
    </source>
</reference>
<comment type="caution">
    <text evidence="9">The sequence shown here is derived from an EMBL/GenBank/DDBJ whole genome shotgun (WGS) entry which is preliminary data.</text>
</comment>
<evidence type="ECO:0000256" key="6">
    <source>
        <dbReference type="ARBA" id="ARBA00023242"/>
    </source>
</evidence>
<dbReference type="AlphaFoldDB" id="A0A0F2LZ77"/>
<evidence type="ECO:0000313" key="9">
    <source>
        <dbReference type="EMBL" id="KJR82134.1"/>
    </source>
</evidence>
<dbReference type="Proteomes" id="UP000033710">
    <property type="component" value="Unassembled WGS sequence"/>
</dbReference>
<dbReference type="PROSITE" id="PS50048">
    <property type="entry name" value="ZN2_CY6_FUNGAL_2"/>
    <property type="match status" value="1"/>
</dbReference>
<feature type="domain" description="Zn(2)-C6 fungal-type" evidence="8">
    <location>
        <begin position="8"/>
        <end position="38"/>
    </location>
</feature>
<dbReference type="SUPFAM" id="SSF57701">
    <property type="entry name" value="Zn2/Cys6 DNA-binding domain"/>
    <property type="match status" value="1"/>
</dbReference>
<dbReference type="PANTHER" id="PTHR37534">
    <property type="entry name" value="TRANSCRIPTIONAL ACTIVATOR PROTEIN UGA3"/>
    <property type="match status" value="1"/>
</dbReference>
<dbReference type="OrthoDB" id="3251668at2759"/>
<feature type="compositionally biased region" description="Polar residues" evidence="7">
    <location>
        <begin position="112"/>
        <end position="130"/>
    </location>
</feature>
<evidence type="ECO:0000256" key="4">
    <source>
        <dbReference type="ARBA" id="ARBA00023125"/>
    </source>
</evidence>
<dbReference type="GeneID" id="27665315"/>
<dbReference type="GO" id="GO:0000981">
    <property type="term" value="F:DNA-binding transcription factor activity, RNA polymerase II-specific"/>
    <property type="evidence" value="ECO:0007669"/>
    <property type="project" value="InterPro"/>
</dbReference>
<gene>
    <name evidence="9" type="ORF">SPSK_03197</name>
</gene>
<dbReference type="SMART" id="SM00066">
    <property type="entry name" value="GAL4"/>
    <property type="match status" value="1"/>
</dbReference>
<sequence length="631" mass="70088">MPQHSRLSCWTCRLRKKKCDRTLPLCSNCRDLGISCRNGDETRPRWMEGGKAQEQYYLVIRAQIKEHQVRERSLAVQRRRVQNRPQRGDERSELLMNIDGRGVPAVKETEQAGANANNSSSIQAPLSSHTVEPPSSPVSASAAFAPPGQSYISADFTVMYLDYVFPFLFPHYRPTIFEGGRAWVLATLQTQKPLYHTAMSLASYFLALITQTPSKSTPQSPSETSQTAQSHTTLQSFCGRFIWDILGQHMEEASRAVRAVIDSIPHAPADTALVPRTRLLVNIVQLQVFETAMGTGAGTGTGTRAIHLRAATDVFDGIVRQYDSLDHVLASLDSSFSEARQGTGWRIWNIDQAAFRFAASVLLYMDIVESTTRQGMPHLRTWYPRLIAQADGTTKDTRRLRMEDVVGCQGWMLILISEIAVLANWAYQGSEVNRGDPGRLTELHARSQSLSWRIHDGLQHLTRDTESATSPLSASTCASAASPPPFLQAYYRPDSGAQLEEQAQVTRIWAYAGLLYLDTVTRQCACDNCASKSHKENATTVLALLQQLSSPAVLRGLNWPIFVTGIMATVEQRAAIRNIVATAGSLQKFGGLASTLHHLEELWKRPPQQHNEPPRTFRESVALLADSPVFM</sequence>
<dbReference type="GO" id="GO:0008270">
    <property type="term" value="F:zinc ion binding"/>
    <property type="evidence" value="ECO:0007669"/>
    <property type="project" value="InterPro"/>
</dbReference>
<evidence type="ECO:0000256" key="1">
    <source>
        <dbReference type="ARBA" id="ARBA00004123"/>
    </source>
</evidence>
<dbReference type="Pfam" id="PF00172">
    <property type="entry name" value="Zn_clus"/>
    <property type="match status" value="1"/>
</dbReference>
<dbReference type="Gene3D" id="4.10.240.10">
    <property type="entry name" value="Zn(2)-C6 fungal-type DNA-binding domain"/>
    <property type="match status" value="1"/>
</dbReference>
<dbReference type="EMBL" id="AXCR01000010">
    <property type="protein sequence ID" value="KJR82134.1"/>
    <property type="molecule type" value="Genomic_DNA"/>
</dbReference>
<dbReference type="PROSITE" id="PS00463">
    <property type="entry name" value="ZN2_CY6_FUNGAL_1"/>
    <property type="match status" value="1"/>
</dbReference>
<evidence type="ECO:0000256" key="2">
    <source>
        <dbReference type="ARBA" id="ARBA00022833"/>
    </source>
</evidence>
<evidence type="ECO:0000259" key="8">
    <source>
        <dbReference type="PROSITE" id="PS50048"/>
    </source>
</evidence>
<keyword evidence="5" id="KW-0804">Transcription</keyword>
<evidence type="ECO:0000256" key="3">
    <source>
        <dbReference type="ARBA" id="ARBA00023015"/>
    </source>
</evidence>
<comment type="subcellular location">
    <subcellularLocation>
        <location evidence="1">Nucleus</location>
    </subcellularLocation>
</comment>
<keyword evidence="4" id="KW-0238">DNA-binding</keyword>
<dbReference type="VEuPathDB" id="FungiDB:SPSK_03197"/>
<dbReference type="InterPro" id="IPR036864">
    <property type="entry name" value="Zn2-C6_fun-type_DNA-bd_sf"/>
</dbReference>
<keyword evidence="2" id="KW-0862">Zinc</keyword>